<feature type="compositionally biased region" description="Acidic residues" evidence="2">
    <location>
        <begin position="59"/>
        <end position="76"/>
    </location>
</feature>
<feature type="compositionally biased region" description="Acidic residues" evidence="2">
    <location>
        <begin position="96"/>
        <end position="106"/>
    </location>
</feature>
<proteinExistence type="predicted"/>
<comment type="caution">
    <text evidence="3">The sequence shown here is derived from an EMBL/GenBank/DDBJ whole genome shotgun (WGS) entry which is preliminary data.</text>
</comment>
<reference evidence="3" key="1">
    <citation type="submission" date="2023-10" db="EMBL/GenBank/DDBJ databases">
        <title>Genome assembly of Pristionchus species.</title>
        <authorList>
            <person name="Yoshida K."/>
            <person name="Sommer R.J."/>
        </authorList>
    </citation>
    <scope>NUCLEOTIDE SEQUENCE</scope>
    <source>
        <strain evidence="3">RS5133</strain>
    </source>
</reference>
<dbReference type="Proteomes" id="UP001432322">
    <property type="component" value="Unassembled WGS sequence"/>
</dbReference>
<dbReference type="AlphaFoldDB" id="A0AAV5WV80"/>
<keyword evidence="1" id="KW-0175">Coiled coil</keyword>
<feature type="compositionally biased region" description="Basic and acidic residues" evidence="2">
    <location>
        <begin position="83"/>
        <end position="95"/>
    </location>
</feature>
<evidence type="ECO:0000256" key="2">
    <source>
        <dbReference type="SAM" id="MobiDB-lite"/>
    </source>
</evidence>
<feature type="region of interest" description="Disordered" evidence="2">
    <location>
        <begin position="1"/>
        <end position="108"/>
    </location>
</feature>
<gene>
    <name evidence="3" type="ORF">PFISCL1PPCAC_27233</name>
</gene>
<feature type="coiled-coil region" evidence="1">
    <location>
        <begin position="243"/>
        <end position="277"/>
    </location>
</feature>
<keyword evidence="4" id="KW-1185">Reference proteome</keyword>
<name>A0AAV5WV80_9BILA</name>
<dbReference type="EMBL" id="BTSY01000007">
    <property type="protein sequence ID" value="GMT35936.1"/>
    <property type="molecule type" value="Genomic_DNA"/>
</dbReference>
<evidence type="ECO:0000313" key="3">
    <source>
        <dbReference type="EMBL" id="GMT35936.1"/>
    </source>
</evidence>
<organism evidence="3 4">
    <name type="scientific">Pristionchus fissidentatus</name>
    <dbReference type="NCBI Taxonomy" id="1538716"/>
    <lineage>
        <taxon>Eukaryota</taxon>
        <taxon>Metazoa</taxon>
        <taxon>Ecdysozoa</taxon>
        <taxon>Nematoda</taxon>
        <taxon>Chromadorea</taxon>
        <taxon>Rhabditida</taxon>
        <taxon>Rhabditina</taxon>
        <taxon>Diplogasteromorpha</taxon>
        <taxon>Diplogasteroidea</taxon>
        <taxon>Neodiplogasteridae</taxon>
        <taxon>Pristionchus</taxon>
    </lineage>
</organism>
<protein>
    <submittedName>
        <fullName evidence="3">Uncharacterized protein</fullName>
    </submittedName>
</protein>
<sequence length="348" mass="41599">MEELKSMPISEEEQMEMDFMKMNPTKRTTKKRKKEYEEEDDDDQPCSSSKIWKEMAERLEEEQMNEDTYDEEEDDQPGTSSKIWKEVAERKMKEEEKEEEEDEEEKDPMAYVATSEYLKKIEGMTKRNEQLLKNIYEKGEEQGESEEEMDEKLAAVKNSSKGNRKITYLIKMIKLNELTNEIITSCVRANKDIHGMKKSQCTELDKQLFELNKLDEINSKIIAIKDRELAHHERIKDIHRDKKDAQTRLIAILERRVEQLKAMLEQAEIEAARRGREVLPHRQLNRQIKRYLGGLREVLERAHNIYPNPVTERMIEMAQEDFDLEEERRQIRREELLENLADERERIE</sequence>
<evidence type="ECO:0000313" key="4">
    <source>
        <dbReference type="Proteomes" id="UP001432322"/>
    </source>
</evidence>
<evidence type="ECO:0000256" key="1">
    <source>
        <dbReference type="SAM" id="Coils"/>
    </source>
</evidence>
<accession>A0AAV5WV80</accession>